<gene>
    <name evidence="2" type="ORF">WOSG25_071370</name>
</gene>
<accession>A0A069CTL9</accession>
<evidence type="ECO:0000313" key="3">
    <source>
        <dbReference type="Proteomes" id="UP000030643"/>
    </source>
</evidence>
<dbReference type="RefSeq" id="WP_027699180.1">
    <property type="nucleotide sequence ID" value="NZ_DF820490.1"/>
</dbReference>
<keyword evidence="3" id="KW-1185">Reference proteome</keyword>
<feature type="transmembrane region" description="Helical" evidence="1">
    <location>
        <begin position="92"/>
        <end position="122"/>
    </location>
</feature>
<reference evidence="3" key="1">
    <citation type="journal article" date="2014" name="Genome Announc.">
        <title>Draft genome sequence of Weissella oryzae SG25T, isolated from fermented rice grains.</title>
        <authorList>
            <person name="Tanizawa Y."/>
            <person name="Fujisawa T."/>
            <person name="Mochizuki T."/>
            <person name="Kaminuma E."/>
            <person name="Suzuki Y."/>
            <person name="Nakamura Y."/>
            <person name="Tohno M."/>
        </authorList>
    </citation>
    <scope>NUCLEOTIDE SEQUENCE [LARGE SCALE GENOMIC DNA]</scope>
    <source>
        <strain evidence="3">DSM 25784 / JCM 18191 / LMG 30913 / SG25</strain>
    </source>
</reference>
<dbReference type="EMBL" id="DF820490">
    <property type="protein sequence ID" value="GAK31160.1"/>
    <property type="molecule type" value="Genomic_DNA"/>
</dbReference>
<keyword evidence="1" id="KW-1133">Transmembrane helix</keyword>
<keyword evidence="1" id="KW-0472">Membrane</keyword>
<sequence>MRLAREMLRFDQFLQSEEVDVNVPKSAVTRDKLFFEKEEEVVLQGYENIKKHYREHLEGENQFILDNVASQLKVNDIALVGWKYLEYYLCPYAWSLAMLFVLFVVLLILALIITVTFICSYVNKMD</sequence>
<keyword evidence="1" id="KW-0812">Transmembrane</keyword>
<evidence type="ECO:0000256" key="1">
    <source>
        <dbReference type="SAM" id="Phobius"/>
    </source>
</evidence>
<proteinExistence type="predicted"/>
<dbReference type="Proteomes" id="UP000030643">
    <property type="component" value="Unassembled WGS sequence"/>
</dbReference>
<dbReference type="AlphaFoldDB" id="A0A069CTL9"/>
<protein>
    <submittedName>
        <fullName evidence="2">Methyl-accepting chemotaxis protein</fullName>
    </submittedName>
</protein>
<organism evidence="2 3">
    <name type="scientific">Weissella oryzae (strain DSM 25784 / JCM 18191 / LMG 30913 / SG25)</name>
    <dbReference type="NCBI Taxonomy" id="1329250"/>
    <lineage>
        <taxon>Bacteria</taxon>
        <taxon>Bacillati</taxon>
        <taxon>Bacillota</taxon>
        <taxon>Bacilli</taxon>
        <taxon>Lactobacillales</taxon>
        <taxon>Lactobacillaceae</taxon>
        <taxon>Weissella</taxon>
    </lineage>
</organism>
<name>A0A069CTL9_WEIOS</name>
<evidence type="ECO:0000313" key="2">
    <source>
        <dbReference type="EMBL" id="GAK31160.1"/>
    </source>
</evidence>